<feature type="compositionally biased region" description="Pro residues" evidence="10">
    <location>
        <begin position="90"/>
        <end position="105"/>
    </location>
</feature>
<gene>
    <name evidence="13" type="ORF">SAMN04488121_106393</name>
</gene>
<feature type="transmembrane region" description="Helical" evidence="11">
    <location>
        <begin position="39"/>
        <end position="61"/>
    </location>
</feature>
<keyword evidence="4" id="KW-1003">Cell membrane</keyword>
<comment type="similarity">
    <text evidence="2">Belongs to the TonB family.</text>
</comment>
<evidence type="ECO:0000256" key="10">
    <source>
        <dbReference type="SAM" id="MobiDB-lite"/>
    </source>
</evidence>
<sequence length="279" mass="30815">MDTAKILKSDFLDILFENRNKEYGAYDLRRQYDKRVRNAIIGSAALMLVVIGGYAINNYILKIERENPNKQPVIEQIKMEDVKLPDDPKTPPPPPPPPAPPPPVKPSVQFTPPVIKKDEEVPEDEVPPKIKEIENKAISTKTVEGDPNGIDPGLLDDSKGTGVVEAPPPPPKEEIFTFVEQPPTFPGGEEALAKFLSKNIHYPRVAQENAISGTVFVQFVVDSEGNIKDVKTVGAAKGGGLEEEAIRVVKIMPKWKAGKQNGRQVSVQFNLPIRFTLQE</sequence>
<feature type="domain" description="TonB C-terminal" evidence="12">
    <location>
        <begin position="187"/>
        <end position="279"/>
    </location>
</feature>
<dbReference type="RefSeq" id="WP_089835429.1">
    <property type="nucleotide sequence ID" value="NZ_FNBN01000006.1"/>
</dbReference>
<organism evidence="13 14">
    <name type="scientific">Chitinophaga filiformis</name>
    <name type="common">Myxococcus filiformis</name>
    <name type="synonym">Flexibacter filiformis</name>
    <dbReference type="NCBI Taxonomy" id="104663"/>
    <lineage>
        <taxon>Bacteria</taxon>
        <taxon>Pseudomonadati</taxon>
        <taxon>Bacteroidota</taxon>
        <taxon>Chitinophagia</taxon>
        <taxon>Chitinophagales</taxon>
        <taxon>Chitinophagaceae</taxon>
        <taxon>Chitinophaga</taxon>
    </lineage>
</organism>
<accession>A0A1G7XCA6</accession>
<keyword evidence="9 11" id="KW-0472">Membrane</keyword>
<evidence type="ECO:0000256" key="6">
    <source>
        <dbReference type="ARBA" id="ARBA00022692"/>
    </source>
</evidence>
<keyword evidence="6 11" id="KW-0812">Transmembrane</keyword>
<name>A0A1G7XCA6_CHIFI</name>
<dbReference type="GO" id="GO:0015031">
    <property type="term" value="P:protein transport"/>
    <property type="evidence" value="ECO:0007669"/>
    <property type="project" value="UniProtKB-KW"/>
</dbReference>
<dbReference type="GO" id="GO:0055085">
    <property type="term" value="P:transmembrane transport"/>
    <property type="evidence" value="ECO:0007669"/>
    <property type="project" value="InterPro"/>
</dbReference>
<dbReference type="PRINTS" id="PR01374">
    <property type="entry name" value="TONBPROTEIN"/>
</dbReference>
<dbReference type="GO" id="GO:0030288">
    <property type="term" value="C:outer membrane-bounded periplasmic space"/>
    <property type="evidence" value="ECO:0007669"/>
    <property type="project" value="InterPro"/>
</dbReference>
<feature type="region of interest" description="Disordered" evidence="10">
    <location>
        <begin position="135"/>
        <end position="165"/>
    </location>
</feature>
<dbReference type="InterPro" id="IPR051045">
    <property type="entry name" value="TonB-dependent_transducer"/>
</dbReference>
<reference evidence="13 14" key="1">
    <citation type="submission" date="2016-10" db="EMBL/GenBank/DDBJ databases">
        <authorList>
            <person name="de Groot N.N."/>
        </authorList>
    </citation>
    <scope>NUCLEOTIDE SEQUENCE [LARGE SCALE GENOMIC DNA]</scope>
    <source>
        <strain evidence="13 14">DSM 527</strain>
    </source>
</reference>
<protein>
    <submittedName>
        <fullName evidence="13">Outer membrane transport energization protein TonB</fullName>
    </submittedName>
</protein>
<evidence type="ECO:0000256" key="2">
    <source>
        <dbReference type="ARBA" id="ARBA00006555"/>
    </source>
</evidence>
<dbReference type="AlphaFoldDB" id="A0A1G7XCA6"/>
<dbReference type="GO" id="GO:0031992">
    <property type="term" value="F:energy transducer activity"/>
    <property type="evidence" value="ECO:0007669"/>
    <property type="project" value="InterPro"/>
</dbReference>
<dbReference type="OrthoDB" id="1039448at2"/>
<proteinExistence type="inferred from homology"/>
<evidence type="ECO:0000259" key="12">
    <source>
        <dbReference type="PROSITE" id="PS52015"/>
    </source>
</evidence>
<dbReference type="GO" id="GO:0098797">
    <property type="term" value="C:plasma membrane protein complex"/>
    <property type="evidence" value="ECO:0007669"/>
    <property type="project" value="TreeGrafter"/>
</dbReference>
<dbReference type="InterPro" id="IPR003538">
    <property type="entry name" value="TonB"/>
</dbReference>
<feature type="region of interest" description="Disordered" evidence="10">
    <location>
        <begin position="83"/>
        <end position="110"/>
    </location>
</feature>
<dbReference type="SUPFAM" id="SSF74653">
    <property type="entry name" value="TolA/TonB C-terminal domain"/>
    <property type="match status" value="1"/>
</dbReference>
<dbReference type="InterPro" id="IPR037682">
    <property type="entry name" value="TonB_C"/>
</dbReference>
<evidence type="ECO:0000313" key="13">
    <source>
        <dbReference type="EMBL" id="SDG81849.1"/>
    </source>
</evidence>
<evidence type="ECO:0000256" key="4">
    <source>
        <dbReference type="ARBA" id="ARBA00022475"/>
    </source>
</evidence>
<evidence type="ECO:0000256" key="1">
    <source>
        <dbReference type="ARBA" id="ARBA00004383"/>
    </source>
</evidence>
<evidence type="ECO:0000256" key="9">
    <source>
        <dbReference type="ARBA" id="ARBA00023136"/>
    </source>
</evidence>
<evidence type="ECO:0000256" key="8">
    <source>
        <dbReference type="ARBA" id="ARBA00022989"/>
    </source>
</evidence>
<keyword evidence="5" id="KW-0997">Cell inner membrane</keyword>
<evidence type="ECO:0000256" key="7">
    <source>
        <dbReference type="ARBA" id="ARBA00022927"/>
    </source>
</evidence>
<dbReference type="GO" id="GO:0015891">
    <property type="term" value="P:siderophore transport"/>
    <property type="evidence" value="ECO:0007669"/>
    <property type="project" value="InterPro"/>
</dbReference>
<evidence type="ECO:0000256" key="3">
    <source>
        <dbReference type="ARBA" id="ARBA00022448"/>
    </source>
</evidence>
<evidence type="ECO:0000313" key="14">
    <source>
        <dbReference type="Proteomes" id="UP000199045"/>
    </source>
</evidence>
<dbReference type="NCBIfam" id="TIGR01352">
    <property type="entry name" value="tonB_Cterm"/>
    <property type="match status" value="1"/>
</dbReference>
<dbReference type="STRING" id="104663.SAMN04488121_106393"/>
<keyword evidence="3" id="KW-0813">Transport</keyword>
<dbReference type="Gene3D" id="3.30.1150.10">
    <property type="match status" value="1"/>
</dbReference>
<keyword evidence="7" id="KW-0653">Protein transport</keyword>
<dbReference type="Pfam" id="PF03544">
    <property type="entry name" value="TonB_C"/>
    <property type="match status" value="1"/>
</dbReference>
<dbReference type="EMBL" id="FNBN01000006">
    <property type="protein sequence ID" value="SDG81849.1"/>
    <property type="molecule type" value="Genomic_DNA"/>
</dbReference>
<dbReference type="Proteomes" id="UP000199045">
    <property type="component" value="Unassembled WGS sequence"/>
</dbReference>
<comment type="subcellular location">
    <subcellularLocation>
        <location evidence="1">Cell inner membrane</location>
        <topology evidence="1">Single-pass membrane protein</topology>
        <orientation evidence="1">Periplasmic side</orientation>
    </subcellularLocation>
</comment>
<dbReference type="InterPro" id="IPR006260">
    <property type="entry name" value="TonB/TolA_C"/>
</dbReference>
<evidence type="ECO:0000256" key="5">
    <source>
        <dbReference type="ARBA" id="ARBA00022519"/>
    </source>
</evidence>
<dbReference type="PANTHER" id="PTHR33446:SF2">
    <property type="entry name" value="PROTEIN TONB"/>
    <property type="match status" value="1"/>
</dbReference>
<dbReference type="PROSITE" id="PS52015">
    <property type="entry name" value="TONB_CTD"/>
    <property type="match status" value="1"/>
</dbReference>
<keyword evidence="8 11" id="KW-1133">Transmembrane helix</keyword>
<dbReference type="PANTHER" id="PTHR33446">
    <property type="entry name" value="PROTEIN TONB-RELATED"/>
    <property type="match status" value="1"/>
</dbReference>
<evidence type="ECO:0000256" key="11">
    <source>
        <dbReference type="SAM" id="Phobius"/>
    </source>
</evidence>